<evidence type="ECO:0000313" key="10">
    <source>
        <dbReference type="Proteomes" id="UP000429181"/>
    </source>
</evidence>
<dbReference type="InterPro" id="IPR031905">
    <property type="entry name" value="Flotillin_C"/>
</dbReference>
<evidence type="ECO:0000313" key="9">
    <source>
        <dbReference type="Ensembl" id="ENSBIXP00005011497.1"/>
    </source>
</evidence>
<feature type="region of interest" description="Disordered" evidence="7">
    <location>
        <begin position="98"/>
        <end position="131"/>
    </location>
</feature>
<sequence>MPLGDGQMVPTNIAWRTSTYVLFQDTHGHAKTLAHTTPSPPVQTTPDNSYFLSRSSSQADVSRGHTCTWVAHDTPSTEPSAPWPCLPTPLLTHSQLRPLGEPTPSVSCSRTPLARPSRRSEMSKSFPTPQALGPQTHGPCFAFLGRISLEIMTLQPRCEDVETAEGVALTVTGVAQVKIMTEKELLAVACEQFLGKSVQDIKNVVLQTLEGHLRSILGTLTVEQIYQDRDQFAKLVREVAAPDVGRMGIEILSFTIKDVYDKVDYLSSLGKTQTAVVQRDADIGVAEAERDAGIREAECKKEMLDVKFMADTKIADSKRAFELQKSAFSEEVNIKTAEAQLAYELQGAREQQKIRQEEIEIEVVQRKKQIAVEAQEILRTDKELIATVRCPAEAEAHRIQQIAEGEKVKQVLLAQAEAEKIRKIGEAEAAVIEARGKAEAERMKLKAEAYQKYGDAAKMALVLDALPRIAAKIAAPLTKVDEIVVLSGDNSKVTSEVNRLLAELPASVHALTGVDLSKIPLIKKATGAQV</sequence>
<keyword evidence="4 6" id="KW-0472">Membrane</keyword>
<dbReference type="GO" id="GO:0016600">
    <property type="term" value="C:flotillin complex"/>
    <property type="evidence" value="ECO:0007669"/>
    <property type="project" value="Ensembl"/>
</dbReference>
<dbReference type="GO" id="GO:0072659">
    <property type="term" value="P:protein localization to plasma membrane"/>
    <property type="evidence" value="ECO:0007669"/>
    <property type="project" value="Ensembl"/>
</dbReference>
<dbReference type="GO" id="GO:0044291">
    <property type="term" value="C:cell-cell contact zone"/>
    <property type="evidence" value="ECO:0007669"/>
    <property type="project" value="Ensembl"/>
</dbReference>
<evidence type="ECO:0000256" key="1">
    <source>
        <dbReference type="ARBA" id="ARBA00004170"/>
    </source>
</evidence>
<dbReference type="InterPro" id="IPR027705">
    <property type="entry name" value="Flotillin_fam"/>
</dbReference>
<dbReference type="GO" id="GO:0045661">
    <property type="term" value="P:regulation of myoblast differentiation"/>
    <property type="evidence" value="ECO:0007669"/>
    <property type="project" value="Ensembl"/>
</dbReference>
<proteinExistence type="inferred from homology"/>
<comment type="subcellular location">
    <subcellularLocation>
        <location evidence="1 6">Membrane</location>
        <topology evidence="1">Peripheral membrane protein</topology>
    </subcellularLocation>
    <subcellularLocation>
        <location evidence="6">Endosome</location>
    </subcellularLocation>
</comment>
<dbReference type="SUPFAM" id="SSF117892">
    <property type="entry name" value="Band 7/SPFH domain"/>
    <property type="match status" value="1"/>
</dbReference>
<dbReference type="GO" id="GO:1902992">
    <property type="term" value="P:negative regulation of amyloid precursor protein catabolic process"/>
    <property type="evidence" value="ECO:0007669"/>
    <property type="project" value="Ensembl"/>
</dbReference>
<dbReference type="GO" id="GO:0001931">
    <property type="term" value="C:uropod"/>
    <property type="evidence" value="ECO:0007669"/>
    <property type="project" value="Ensembl"/>
</dbReference>
<dbReference type="GO" id="GO:0098937">
    <property type="term" value="P:anterograde dendritic transport"/>
    <property type="evidence" value="ECO:0007669"/>
    <property type="project" value="Ensembl"/>
</dbReference>
<evidence type="ECO:0000256" key="2">
    <source>
        <dbReference type="ARBA" id="ARBA00007161"/>
    </source>
</evidence>
<dbReference type="GO" id="GO:0050821">
    <property type="term" value="P:protein stabilization"/>
    <property type="evidence" value="ECO:0007669"/>
    <property type="project" value="Ensembl"/>
</dbReference>
<dbReference type="Ensembl" id="ENSBIXT00005020425.1">
    <property type="protein sequence ID" value="ENSBIXP00005011497.1"/>
    <property type="gene ID" value="ENSBIXG00005006444.1"/>
</dbReference>
<dbReference type="Pfam" id="PF15975">
    <property type="entry name" value="Flot"/>
    <property type="match status" value="1"/>
</dbReference>
<dbReference type="GO" id="GO:0016323">
    <property type="term" value="C:basolateral plasma membrane"/>
    <property type="evidence" value="ECO:0007669"/>
    <property type="project" value="Ensembl"/>
</dbReference>
<dbReference type="GO" id="GO:0048471">
    <property type="term" value="C:perinuclear region of cytoplasm"/>
    <property type="evidence" value="ECO:0007669"/>
    <property type="project" value="Ensembl"/>
</dbReference>
<dbReference type="Gene3D" id="3.30.479.30">
    <property type="entry name" value="Band 7 domain"/>
    <property type="match status" value="1"/>
</dbReference>
<feature type="domain" description="Band 7" evidence="8">
    <location>
        <begin position="189"/>
        <end position="371"/>
    </location>
</feature>
<dbReference type="GO" id="GO:0002080">
    <property type="term" value="C:acrosomal membrane"/>
    <property type="evidence" value="ECO:0007669"/>
    <property type="project" value="Ensembl"/>
</dbReference>
<evidence type="ECO:0000256" key="3">
    <source>
        <dbReference type="ARBA" id="ARBA00022753"/>
    </source>
</evidence>
<reference evidence="9" key="2">
    <citation type="submission" date="2025-08" db="UniProtKB">
        <authorList>
            <consortium name="Ensembl"/>
        </authorList>
    </citation>
    <scope>IDENTIFICATION</scope>
</reference>
<evidence type="ECO:0000256" key="6">
    <source>
        <dbReference type="RuleBase" id="RU366054"/>
    </source>
</evidence>
<evidence type="ECO:0000256" key="5">
    <source>
        <dbReference type="ARBA" id="ARBA00025835"/>
    </source>
</evidence>
<dbReference type="GO" id="GO:0030139">
    <property type="term" value="C:endocytic vesicle"/>
    <property type="evidence" value="ECO:0007669"/>
    <property type="project" value="Ensembl"/>
</dbReference>
<reference evidence="9 10" key="1">
    <citation type="submission" date="2018-11" db="EMBL/GenBank/DDBJ databases">
        <title>Haplotype-resolved cattle genomes.</title>
        <authorList>
            <person name="Low W.Y."/>
            <person name="Tearle R."/>
            <person name="Bickhart D.M."/>
            <person name="Rosen B.D."/>
            <person name="Koren S."/>
            <person name="Rhie A."/>
            <person name="Hiendleder S."/>
            <person name="Phillippy A.M."/>
            <person name="Smith T.P.L."/>
            <person name="Williams J.L."/>
        </authorList>
    </citation>
    <scope>NUCLEOTIDE SEQUENCE [LARGE SCALE GENOMIC DNA]</scope>
</reference>
<keyword evidence="3" id="KW-0967">Endosome</keyword>
<dbReference type="GO" id="GO:0010629">
    <property type="term" value="P:negative regulation of gene expression"/>
    <property type="evidence" value="ECO:0007669"/>
    <property type="project" value="Ensembl"/>
</dbReference>
<dbReference type="GeneTree" id="ENSGT00560000077232"/>
<dbReference type="Proteomes" id="UP000429181">
    <property type="component" value="Chromosome 19"/>
</dbReference>
<comment type="similarity">
    <text evidence="2 6">Belongs to the band 7/mec-2 family. Flotillin subfamily.</text>
</comment>
<dbReference type="GO" id="GO:0005768">
    <property type="term" value="C:endosome"/>
    <property type="evidence" value="ECO:0007669"/>
    <property type="project" value="UniProtKB-SubCell"/>
</dbReference>
<gene>
    <name evidence="9" type="primary">FLOT2</name>
</gene>
<dbReference type="SMART" id="SM00244">
    <property type="entry name" value="PHB"/>
    <property type="match status" value="1"/>
</dbReference>
<dbReference type="GO" id="GO:0002020">
    <property type="term" value="F:protease binding"/>
    <property type="evidence" value="ECO:0007669"/>
    <property type="project" value="TreeGrafter"/>
</dbReference>
<evidence type="ECO:0000256" key="4">
    <source>
        <dbReference type="ARBA" id="ARBA00023136"/>
    </source>
</evidence>
<dbReference type="GO" id="GO:0099072">
    <property type="term" value="P:regulation of postsynaptic membrane neurotransmitter receptor levels"/>
    <property type="evidence" value="ECO:0007669"/>
    <property type="project" value="Ensembl"/>
</dbReference>
<dbReference type="InterPro" id="IPR001107">
    <property type="entry name" value="Band_7"/>
</dbReference>
<dbReference type="CDD" id="cd03399">
    <property type="entry name" value="SPFH_flotillin"/>
    <property type="match status" value="1"/>
</dbReference>
<accession>A0A4W2G044</accession>
<name>A0A4W2G044_BOBOX</name>
<evidence type="ECO:0000256" key="7">
    <source>
        <dbReference type="SAM" id="MobiDB-lite"/>
    </source>
</evidence>
<comment type="subunit">
    <text evidence="5">Heterooligomeric complex of flotillin-1 and flotillin-2 and caveolin-1 and caveolin-2. Interacts with ECPAS.</text>
</comment>
<dbReference type="GO" id="GO:0043123">
    <property type="term" value="P:positive regulation of canonical NF-kappaB signal transduction"/>
    <property type="evidence" value="ECO:0007669"/>
    <property type="project" value="Ensembl"/>
</dbReference>
<dbReference type="GO" id="GO:0044860">
    <property type="term" value="P:protein localization to plasma membrane raft"/>
    <property type="evidence" value="ECO:0007669"/>
    <property type="project" value="Ensembl"/>
</dbReference>
<dbReference type="AlphaFoldDB" id="A0A4W2G044"/>
<dbReference type="FunFam" id="3.30.479.30:FF:000003">
    <property type="entry name" value="Flotillin 2"/>
    <property type="match status" value="1"/>
</dbReference>
<dbReference type="GO" id="GO:1903905">
    <property type="term" value="P:positive regulation of establishment of T cell polarity"/>
    <property type="evidence" value="ECO:0007669"/>
    <property type="project" value="Ensembl"/>
</dbReference>
<protein>
    <recommendedName>
        <fullName evidence="6">Flotillin</fullName>
    </recommendedName>
</protein>
<dbReference type="Pfam" id="PF01145">
    <property type="entry name" value="Band_7"/>
    <property type="match status" value="1"/>
</dbReference>
<dbReference type="PANTHER" id="PTHR13806">
    <property type="entry name" value="FLOTILLIN-RELATED"/>
    <property type="match status" value="1"/>
</dbReference>
<evidence type="ECO:0000259" key="8">
    <source>
        <dbReference type="SMART" id="SM00244"/>
    </source>
</evidence>
<dbReference type="GO" id="GO:0030027">
    <property type="term" value="C:lamellipodium"/>
    <property type="evidence" value="ECO:0007669"/>
    <property type="project" value="Ensembl"/>
</dbReference>
<dbReference type="GO" id="GO:0005912">
    <property type="term" value="C:adherens junction"/>
    <property type="evidence" value="ECO:0007669"/>
    <property type="project" value="Ensembl"/>
</dbReference>
<organism evidence="9 10">
    <name type="scientific">Bos indicus x Bos taurus</name>
    <name type="common">Hybrid cattle</name>
    <dbReference type="NCBI Taxonomy" id="30522"/>
    <lineage>
        <taxon>Eukaryota</taxon>
        <taxon>Metazoa</taxon>
        <taxon>Chordata</taxon>
        <taxon>Craniata</taxon>
        <taxon>Vertebrata</taxon>
        <taxon>Euteleostomi</taxon>
        <taxon>Mammalia</taxon>
        <taxon>Eutheria</taxon>
        <taxon>Laurasiatheria</taxon>
        <taxon>Artiodactyla</taxon>
        <taxon>Ruminantia</taxon>
        <taxon>Pecora</taxon>
        <taxon>Bovidae</taxon>
        <taxon>Bovinae</taxon>
        <taxon>Bos</taxon>
    </lineage>
</organism>
<dbReference type="GO" id="GO:0032839">
    <property type="term" value="C:dendrite cytoplasm"/>
    <property type="evidence" value="ECO:0007669"/>
    <property type="project" value="GOC"/>
</dbReference>
<dbReference type="GO" id="GO:0030864">
    <property type="term" value="C:cortical actin cytoskeleton"/>
    <property type="evidence" value="ECO:0007669"/>
    <property type="project" value="Ensembl"/>
</dbReference>
<dbReference type="GO" id="GO:0098978">
    <property type="term" value="C:glutamatergic synapse"/>
    <property type="evidence" value="ECO:0007669"/>
    <property type="project" value="Ensembl"/>
</dbReference>
<dbReference type="InterPro" id="IPR036013">
    <property type="entry name" value="Band_7/SPFH_dom_sf"/>
</dbReference>
<dbReference type="PANTHER" id="PTHR13806:SF46">
    <property type="entry name" value="FLOTILLIN-1-RELATED"/>
    <property type="match status" value="1"/>
</dbReference>